<sequence length="139" mass="15377">MHVNDPFIGSEATRQGTLTRRQLRTGFRAIYPDIYLARHTAPSLRLRSEAAWLWSGRRGVLAGLAAAAPHGSDWIDENEPVELIWRNQHAPAGVVVRNQRLAEDEVTRVAELPVTALPRTAFDLARLLSPGGPSRVSTH</sequence>
<proteinExistence type="predicted"/>
<name>A0A447GIZ9_9MYCO</name>
<organism evidence="1 2">
    <name type="scientific">Mycobacterium basiliense</name>
    <dbReference type="NCBI Taxonomy" id="2094119"/>
    <lineage>
        <taxon>Bacteria</taxon>
        <taxon>Bacillati</taxon>
        <taxon>Actinomycetota</taxon>
        <taxon>Actinomycetes</taxon>
        <taxon>Mycobacteriales</taxon>
        <taxon>Mycobacteriaceae</taxon>
        <taxon>Mycobacterium</taxon>
    </lineage>
</organism>
<reference evidence="2" key="1">
    <citation type="submission" date="2018-02" db="EMBL/GenBank/DDBJ databases">
        <authorList>
            <person name="Seth-Smith MB H."/>
            <person name="Seth-Smith H."/>
        </authorList>
    </citation>
    <scope>NUCLEOTIDE SEQUENCE [LARGE SCALE GENOMIC DNA]</scope>
</reference>
<evidence type="ECO:0000313" key="2">
    <source>
        <dbReference type="Proteomes" id="UP000269998"/>
    </source>
</evidence>
<dbReference type="Proteomes" id="UP000269998">
    <property type="component" value="Chromosome"/>
</dbReference>
<dbReference type="AlphaFoldDB" id="A0A447GIZ9"/>
<dbReference type="EMBL" id="LR130759">
    <property type="protein sequence ID" value="VDM90434.1"/>
    <property type="molecule type" value="Genomic_DNA"/>
</dbReference>
<accession>A0A447GIZ9</accession>
<protein>
    <submittedName>
        <fullName evidence="1">Uncharacterized protein</fullName>
    </submittedName>
</protein>
<gene>
    <name evidence="1" type="ORF">MB901379_04034</name>
</gene>
<evidence type="ECO:0000313" key="1">
    <source>
        <dbReference type="EMBL" id="VDM90434.1"/>
    </source>
</evidence>
<dbReference type="KEGG" id="mbai:MB901379_04034"/>
<keyword evidence="2" id="KW-1185">Reference proteome</keyword>